<dbReference type="PANTHER" id="PTHR32338:SF10">
    <property type="entry name" value="N-ACETYL-GAMMA-GLUTAMYL-PHOSPHATE REDUCTASE, CHLOROPLASTIC-RELATED"/>
    <property type="match status" value="1"/>
</dbReference>
<protein>
    <submittedName>
        <fullName evidence="7">N-acetyl-gamma-glutamyl-phosphate reductase</fullName>
        <ecNumber evidence="7">1.2.1.38</ecNumber>
    </submittedName>
</protein>
<evidence type="ECO:0000256" key="5">
    <source>
        <dbReference type="ARBA" id="ARBA00023002"/>
    </source>
</evidence>
<evidence type="ECO:0000256" key="1">
    <source>
        <dbReference type="ARBA" id="ARBA00022490"/>
    </source>
</evidence>
<dbReference type="Pfam" id="PF22698">
    <property type="entry name" value="Semialdhyde_dhC_1"/>
    <property type="match status" value="1"/>
</dbReference>
<dbReference type="InterPro" id="IPR010136">
    <property type="entry name" value="AGPR_type-2"/>
</dbReference>
<gene>
    <name evidence="7" type="primary">argC</name>
    <name evidence="7" type="ORF">ISU02_22615</name>
</gene>
<keyword evidence="3" id="KW-0028">Amino-acid biosynthesis</keyword>
<keyword evidence="5 7" id="KW-0560">Oxidoreductase</keyword>
<keyword evidence="1" id="KW-0963">Cytoplasm</keyword>
<dbReference type="SUPFAM" id="SSF55347">
    <property type="entry name" value="Glyceraldehyde-3-phosphate dehydrogenase-like, C-terminal domain"/>
    <property type="match status" value="1"/>
</dbReference>
<dbReference type="InterPro" id="IPR036291">
    <property type="entry name" value="NAD(P)-bd_dom_sf"/>
</dbReference>
<dbReference type="GO" id="GO:0003942">
    <property type="term" value="F:N-acetyl-gamma-glutamyl-phosphate reductase activity"/>
    <property type="evidence" value="ECO:0007669"/>
    <property type="project" value="UniProtKB-EC"/>
</dbReference>
<keyword evidence="4" id="KW-0521">NADP</keyword>
<dbReference type="EMBL" id="JADKNH010000022">
    <property type="protein sequence ID" value="MBF4695901.1"/>
    <property type="molecule type" value="Genomic_DNA"/>
</dbReference>
<dbReference type="SUPFAM" id="SSF51735">
    <property type="entry name" value="NAD(P)-binding Rossmann-fold domains"/>
    <property type="match status" value="1"/>
</dbReference>
<dbReference type="RefSeq" id="WP_194704137.1">
    <property type="nucleotide sequence ID" value="NZ_JADKNH010000022.1"/>
</dbReference>
<dbReference type="InterPro" id="IPR000534">
    <property type="entry name" value="Semialdehyde_DH_NAD-bd"/>
</dbReference>
<dbReference type="Proteomes" id="UP000614200">
    <property type="component" value="Unassembled WGS sequence"/>
</dbReference>
<keyword evidence="2" id="KW-0055">Arginine biosynthesis</keyword>
<dbReference type="EC" id="1.2.1.38" evidence="7"/>
<sequence length="305" mass="34239">MKNIFVDGQHGTTGLEIKRYIAKHPMLALVEIDYEERRDSNRRKTLMNASDAVVLCLPEEASIEALSLLESQKVIVVDTSTAHRTHSEWTYGLPEMNVNQKALISESFRIANPGCHASAALLALFPLQSKALLNKMMPLTLISHTGYTGGGKELIKMYKNTKKPISAQHYALGQMHKHIPEIMKFGALEIRPTFLPILCNYPRGILLSIPFHQSNFAHKISLTEIYNTYVDYYKESVFAVVHEPNSTQKYLHGETSETNQFEIFINGTDENFQIAVRIDNLGKGASGAVIQSLNLRFGFPEDMGL</sequence>
<dbReference type="Gene3D" id="3.40.50.720">
    <property type="entry name" value="NAD(P)-binding Rossmann-like Domain"/>
    <property type="match status" value="1"/>
</dbReference>
<dbReference type="CDD" id="cd23935">
    <property type="entry name" value="AGPR_2_C"/>
    <property type="match status" value="1"/>
</dbReference>
<dbReference type="Pfam" id="PF01118">
    <property type="entry name" value="Semialdhyde_dh"/>
    <property type="match status" value="1"/>
</dbReference>
<comment type="caution">
    <text evidence="7">The sequence shown here is derived from an EMBL/GenBank/DDBJ whole genome shotgun (WGS) entry which is preliminary data.</text>
</comment>
<evidence type="ECO:0000259" key="6">
    <source>
        <dbReference type="SMART" id="SM00859"/>
    </source>
</evidence>
<organism evidence="7 8">
    <name type="scientific">Fusibacter ferrireducens</name>
    <dbReference type="NCBI Taxonomy" id="2785058"/>
    <lineage>
        <taxon>Bacteria</taxon>
        <taxon>Bacillati</taxon>
        <taxon>Bacillota</taxon>
        <taxon>Clostridia</taxon>
        <taxon>Eubacteriales</taxon>
        <taxon>Eubacteriales Family XII. Incertae Sedis</taxon>
        <taxon>Fusibacter</taxon>
    </lineage>
</organism>
<dbReference type="InterPro" id="IPR058924">
    <property type="entry name" value="AGPR_dimerisation_dom"/>
</dbReference>
<dbReference type="InterPro" id="IPR050085">
    <property type="entry name" value="AGPR"/>
</dbReference>
<evidence type="ECO:0000313" key="7">
    <source>
        <dbReference type="EMBL" id="MBF4695901.1"/>
    </source>
</evidence>
<keyword evidence="8" id="KW-1185">Reference proteome</keyword>
<dbReference type="NCBIfam" id="TIGR01851">
    <property type="entry name" value="argC_other"/>
    <property type="match status" value="1"/>
</dbReference>
<evidence type="ECO:0000313" key="8">
    <source>
        <dbReference type="Proteomes" id="UP000614200"/>
    </source>
</evidence>
<proteinExistence type="predicted"/>
<evidence type="ECO:0000256" key="2">
    <source>
        <dbReference type="ARBA" id="ARBA00022571"/>
    </source>
</evidence>
<name>A0ABR9ZZU9_9FIRM</name>
<evidence type="ECO:0000256" key="3">
    <source>
        <dbReference type="ARBA" id="ARBA00022605"/>
    </source>
</evidence>
<evidence type="ECO:0000256" key="4">
    <source>
        <dbReference type="ARBA" id="ARBA00022857"/>
    </source>
</evidence>
<dbReference type="PANTHER" id="PTHR32338">
    <property type="entry name" value="N-ACETYL-GAMMA-GLUTAMYL-PHOSPHATE REDUCTASE, CHLOROPLASTIC-RELATED-RELATED"/>
    <property type="match status" value="1"/>
</dbReference>
<dbReference type="Gene3D" id="3.30.360.10">
    <property type="entry name" value="Dihydrodipicolinate Reductase, domain 2"/>
    <property type="match status" value="1"/>
</dbReference>
<dbReference type="SMART" id="SM00859">
    <property type="entry name" value="Semialdhyde_dh"/>
    <property type="match status" value="1"/>
</dbReference>
<feature type="domain" description="Semialdehyde dehydrogenase NAD-binding" evidence="6">
    <location>
        <begin position="3"/>
        <end position="104"/>
    </location>
</feature>
<accession>A0ABR9ZZU9</accession>
<reference evidence="7 8" key="1">
    <citation type="submission" date="2020-11" db="EMBL/GenBank/DDBJ databases">
        <title>Fusibacter basophilias sp. nov.</title>
        <authorList>
            <person name="Qiu D."/>
        </authorList>
    </citation>
    <scope>NUCLEOTIDE SEQUENCE [LARGE SCALE GENOMIC DNA]</scope>
    <source>
        <strain evidence="7 8">Q10-2</strain>
    </source>
</reference>